<feature type="transmembrane region" description="Helical" evidence="7">
    <location>
        <begin position="70"/>
        <end position="93"/>
    </location>
</feature>
<evidence type="ECO:0000313" key="9">
    <source>
        <dbReference type="EMBL" id="KKS82166.1"/>
    </source>
</evidence>
<evidence type="ECO:0000256" key="7">
    <source>
        <dbReference type="SAM" id="Phobius"/>
    </source>
</evidence>
<gene>
    <name evidence="9" type="ORF">UV58_C0012G0012</name>
</gene>
<dbReference type="Pfam" id="PF02397">
    <property type="entry name" value="Bac_transf"/>
    <property type="match status" value="1"/>
</dbReference>
<keyword evidence="6 7" id="KW-0472">Membrane</keyword>
<feature type="transmembrane region" description="Helical" evidence="7">
    <location>
        <begin position="105"/>
        <end position="123"/>
    </location>
</feature>
<feature type="transmembrane region" description="Helical" evidence="7">
    <location>
        <begin position="7"/>
        <end position="27"/>
    </location>
</feature>
<keyword evidence="3 9" id="KW-0808">Transferase</keyword>
<evidence type="ECO:0000313" key="10">
    <source>
        <dbReference type="Proteomes" id="UP000034810"/>
    </source>
</evidence>
<comment type="caution">
    <text evidence="9">The sequence shown here is derived from an EMBL/GenBank/DDBJ whole genome shotgun (WGS) entry which is preliminary data.</text>
</comment>
<organism evidence="9 10">
    <name type="scientific">Candidatus Wolfebacteria bacterium GW2011_GWC1_43_10</name>
    <dbReference type="NCBI Taxonomy" id="1619011"/>
    <lineage>
        <taxon>Bacteria</taxon>
        <taxon>Candidatus Wolfeibacteriota</taxon>
    </lineage>
</organism>
<dbReference type="AlphaFoldDB" id="A0A0G1EGK0"/>
<proteinExistence type="inferred from homology"/>
<dbReference type="NCBIfam" id="TIGR03025">
    <property type="entry name" value="EPS_sugtrans"/>
    <property type="match status" value="1"/>
</dbReference>
<dbReference type="EMBL" id="LCFA01000012">
    <property type="protein sequence ID" value="KKS82166.1"/>
    <property type="molecule type" value="Genomic_DNA"/>
</dbReference>
<sequence length="438" mass="50874">MVRIKQILLVAGDIILLYGCLGLTLLLRYGKIDQFLVDAHLWPFSTAFVFWLAIFYAASLYDVKSIKRDYFLIETLAVAVLAGLVFSIILFYLIPSFEISPKRNLVIFSLLFFLLSLAWRWFWGRRLTVPQRKILIIGDSRENSELTEFLIRHPQLGYKINFHLKDVGRADEKMIDEIIEQNQINIIIISPQKEKTSRILEIISKKIPLGIEIQDSISAYENLLLKIPLEEMEDLWIATTVSKDRNTYESAKRPLEFLIALVLLAGLFPIIMLVALLIRISSRGPVIYRQVRVGKNDVFFVLYKFRTMVADAEKDGPRWAASKDPRVTAVGKFLRLTHLDELPQLVNIVKGEISFVGPRPERPEFVKELKEKIPHYQLRHVIKPGITGWAQINYRYGASLEDAQEKLRYDLFYIKNRSFVLDFLIILKTIKMFAFRHK</sequence>
<comment type="similarity">
    <text evidence="2">Belongs to the bacterial sugar transferase family.</text>
</comment>
<comment type="subcellular location">
    <subcellularLocation>
        <location evidence="1">Membrane</location>
        <topology evidence="1">Multi-pass membrane protein</topology>
    </subcellularLocation>
</comment>
<evidence type="ECO:0000256" key="3">
    <source>
        <dbReference type="ARBA" id="ARBA00022679"/>
    </source>
</evidence>
<protein>
    <submittedName>
        <fullName evidence="9">Sugar transferase, PEP-CTERM system associated</fullName>
    </submittedName>
</protein>
<dbReference type="PANTHER" id="PTHR30576">
    <property type="entry name" value="COLANIC BIOSYNTHESIS UDP-GLUCOSE LIPID CARRIER TRANSFERASE"/>
    <property type="match status" value="1"/>
</dbReference>
<evidence type="ECO:0000256" key="2">
    <source>
        <dbReference type="ARBA" id="ARBA00006464"/>
    </source>
</evidence>
<dbReference type="InterPro" id="IPR003362">
    <property type="entry name" value="Bact_transf"/>
</dbReference>
<dbReference type="GO" id="GO:0016020">
    <property type="term" value="C:membrane"/>
    <property type="evidence" value="ECO:0007669"/>
    <property type="project" value="UniProtKB-SubCell"/>
</dbReference>
<evidence type="ECO:0000256" key="1">
    <source>
        <dbReference type="ARBA" id="ARBA00004141"/>
    </source>
</evidence>
<dbReference type="GO" id="GO:0016780">
    <property type="term" value="F:phosphotransferase activity, for other substituted phosphate groups"/>
    <property type="evidence" value="ECO:0007669"/>
    <property type="project" value="TreeGrafter"/>
</dbReference>
<evidence type="ECO:0000256" key="4">
    <source>
        <dbReference type="ARBA" id="ARBA00022692"/>
    </source>
</evidence>
<keyword evidence="4 7" id="KW-0812">Transmembrane</keyword>
<dbReference type="InterPro" id="IPR017475">
    <property type="entry name" value="EPS_sugar_tfrase"/>
</dbReference>
<feature type="domain" description="Bacterial sugar transferase" evidence="8">
    <location>
        <begin position="252"/>
        <end position="432"/>
    </location>
</feature>
<evidence type="ECO:0000256" key="5">
    <source>
        <dbReference type="ARBA" id="ARBA00022989"/>
    </source>
</evidence>
<feature type="transmembrane region" description="Helical" evidence="7">
    <location>
        <begin position="39"/>
        <end position="58"/>
    </location>
</feature>
<evidence type="ECO:0000259" key="8">
    <source>
        <dbReference type="Pfam" id="PF02397"/>
    </source>
</evidence>
<accession>A0A0G1EGK0</accession>
<name>A0A0G1EGK0_9BACT</name>
<keyword evidence="5 7" id="KW-1133">Transmembrane helix</keyword>
<reference evidence="9 10" key="1">
    <citation type="journal article" date="2015" name="Nature">
        <title>rRNA introns, odd ribosomes, and small enigmatic genomes across a large radiation of phyla.</title>
        <authorList>
            <person name="Brown C.T."/>
            <person name="Hug L.A."/>
            <person name="Thomas B.C."/>
            <person name="Sharon I."/>
            <person name="Castelle C.J."/>
            <person name="Singh A."/>
            <person name="Wilkins M.J."/>
            <person name="Williams K.H."/>
            <person name="Banfield J.F."/>
        </authorList>
    </citation>
    <scope>NUCLEOTIDE SEQUENCE [LARGE SCALE GENOMIC DNA]</scope>
</reference>
<dbReference type="PANTHER" id="PTHR30576:SF0">
    <property type="entry name" value="UNDECAPRENYL-PHOSPHATE N-ACETYLGALACTOSAMINYL 1-PHOSPHATE TRANSFERASE-RELATED"/>
    <property type="match status" value="1"/>
</dbReference>
<dbReference type="Proteomes" id="UP000034810">
    <property type="component" value="Unassembled WGS sequence"/>
</dbReference>
<feature type="transmembrane region" description="Helical" evidence="7">
    <location>
        <begin position="255"/>
        <end position="278"/>
    </location>
</feature>
<evidence type="ECO:0000256" key="6">
    <source>
        <dbReference type="ARBA" id="ARBA00023136"/>
    </source>
</evidence>